<keyword evidence="1 4" id="KW-0121">Carboxypeptidase</keyword>
<comment type="similarity">
    <text evidence="1">Belongs to the peptidase M32 family.</text>
</comment>
<dbReference type="PROSITE" id="PS52034">
    <property type="entry name" value="PEPTIDASE_M32"/>
    <property type="match status" value="1"/>
</dbReference>
<dbReference type="Gene3D" id="1.10.1370.30">
    <property type="match status" value="1"/>
</dbReference>
<comment type="catalytic activity">
    <reaction evidence="1">
        <text>Release of a C-terminal amino acid with broad specificity, except for -Pro.</text>
        <dbReference type="EC" id="3.4.17.19"/>
    </reaction>
</comment>
<accession>A0A089Q241</accession>
<reference evidence="4 5" key="1">
    <citation type="journal article" date="2014" name="PLoS ONE">
        <title>Genome Information of Methylobacterium oryzae, a Plant-Probiotic Methylotroph in the Phyllosphere.</title>
        <authorList>
            <person name="Kwak M.J."/>
            <person name="Jeong H."/>
            <person name="Madhaiyan M."/>
            <person name="Lee Y."/>
            <person name="Sa T.M."/>
            <person name="Oh T.K."/>
            <person name="Kim J.F."/>
        </authorList>
    </citation>
    <scope>NUCLEOTIDE SEQUENCE [LARGE SCALE GENOMIC DNA]</scope>
    <source>
        <strain evidence="4 5">CBMB20</strain>
    </source>
</reference>
<keyword evidence="5" id="KW-1185">Reference proteome</keyword>
<keyword evidence="1" id="KW-0482">Metalloprotease</keyword>
<dbReference type="PANTHER" id="PTHR34217:SF1">
    <property type="entry name" value="CARBOXYPEPTIDASE 1"/>
    <property type="match status" value="1"/>
</dbReference>
<proteinExistence type="inferred from homology"/>
<keyword evidence="1" id="KW-0645">Protease</keyword>
<dbReference type="CDD" id="cd06460">
    <property type="entry name" value="M32_Taq"/>
    <property type="match status" value="1"/>
</dbReference>
<protein>
    <recommendedName>
        <fullName evidence="1">Metal-dependent carboxypeptidase</fullName>
        <ecNumber evidence="1">3.4.17.19</ecNumber>
    </recommendedName>
</protein>
<dbReference type="PANTHER" id="PTHR34217">
    <property type="entry name" value="METAL-DEPENDENT CARBOXYPEPTIDASE"/>
    <property type="match status" value="1"/>
</dbReference>
<dbReference type="GO" id="GO:0004181">
    <property type="term" value="F:metallocarboxypeptidase activity"/>
    <property type="evidence" value="ECO:0007669"/>
    <property type="project" value="UniProtKB-UniRule"/>
</dbReference>
<dbReference type="EMBL" id="CP003811">
    <property type="protein sequence ID" value="AIQ88659.1"/>
    <property type="molecule type" value="Genomic_DNA"/>
</dbReference>
<dbReference type="eggNOG" id="COG2317">
    <property type="taxonomic scope" value="Bacteria"/>
</dbReference>
<evidence type="ECO:0000256" key="3">
    <source>
        <dbReference type="PIRSR" id="PIRSR006615-2"/>
    </source>
</evidence>
<dbReference type="InterPro" id="IPR001333">
    <property type="entry name" value="Peptidase_M32_Taq"/>
</dbReference>
<feature type="binding site" evidence="2">
    <location>
        <position position="293"/>
    </location>
    <ligand>
        <name>Zn(2+)</name>
        <dbReference type="ChEBI" id="CHEBI:29105"/>
        <note>catalytic</note>
    </ligand>
</feature>
<dbReference type="HOGENOM" id="CLU_032916_1_0_5"/>
<feature type="binding site" evidence="2">
    <location>
        <position position="263"/>
    </location>
    <ligand>
        <name>Zn(2+)</name>
        <dbReference type="ChEBI" id="CHEBI:29105"/>
        <note>catalytic</note>
    </ligand>
</feature>
<dbReference type="GO" id="GO:0046872">
    <property type="term" value="F:metal ion binding"/>
    <property type="evidence" value="ECO:0007669"/>
    <property type="project" value="UniProtKB-KW"/>
</dbReference>
<evidence type="ECO:0000256" key="2">
    <source>
        <dbReference type="PIRSR" id="PIRSR006615-1"/>
    </source>
</evidence>
<dbReference type="SUPFAM" id="SSF55486">
    <property type="entry name" value="Metalloproteases ('zincins'), catalytic domain"/>
    <property type="match status" value="1"/>
</dbReference>
<dbReference type="Pfam" id="PF02074">
    <property type="entry name" value="Peptidase_M32"/>
    <property type="match status" value="1"/>
</dbReference>
<comment type="function">
    <text evidence="1">Broad specificity carboxypetidase that releases amino acids sequentially from the C-terminus, including neutral, aromatic, polar and basic residues.</text>
</comment>
<comment type="cofactor">
    <cofactor evidence="2">
        <name>Zn(2+)</name>
        <dbReference type="ChEBI" id="CHEBI:29105"/>
    </cofactor>
    <text evidence="2">Binds 1 zinc ion per subunit.</text>
</comment>
<name>A0A089Q241_9HYPH</name>
<keyword evidence="1 4" id="KW-0378">Hydrolase</keyword>
<keyword evidence="2" id="KW-0862">Zinc</keyword>
<dbReference type="EC" id="3.4.17.19" evidence="1"/>
<dbReference type="Proteomes" id="UP000029492">
    <property type="component" value="Chromosome"/>
</dbReference>
<evidence type="ECO:0000256" key="1">
    <source>
        <dbReference type="PIRNR" id="PIRNR006615"/>
    </source>
</evidence>
<dbReference type="PRINTS" id="PR00998">
    <property type="entry name" value="CRBOXYPTASET"/>
</dbReference>
<organism evidence="4 5">
    <name type="scientific">Methylobacterium oryzae CBMB20</name>
    <dbReference type="NCBI Taxonomy" id="693986"/>
    <lineage>
        <taxon>Bacteria</taxon>
        <taxon>Pseudomonadati</taxon>
        <taxon>Pseudomonadota</taxon>
        <taxon>Alphaproteobacteria</taxon>
        <taxon>Hyphomicrobiales</taxon>
        <taxon>Methylobacteriaceae</taxon>
        <taxon>Methylobacterium</taxon>
    </lineage>
</organism>
<evidence type="ECO:0000313" key="5">
    <source>
        <dbReference type="Proteomes" id="UP000029492"/>
    </source>
</evidence>
<gene>
    <name evidence="4" type="primary">taq</name>
    <name evidence="4" type="ORF">MOC_0904</name>
</gene>
<dbReference type="SMR" id="A0A089Q241"/>
<feature type="active site" description="Proton donor/acceptor" evidence="3">
    <location>
        <position position="264"/>
    </location>
</feature>
<sequence length="499" mass="54118">MTAYQILEQRFARLAALEGAAGILGWDAQTLMPDGAAEARGDQLAILRGLAHGMLTAPEAAEELAAAEQGGELEPWAAANLREMRRAQAHATAVPRDLVEASSRAVSRSEMVWREARRDADFARLEPHLAEVLRLQREIGQAKGAALGLDPYDALLDGYDPGMRRATIDPLFADLTGWLPDLIARAREIQASRPAPLPLAGPFDVAVQRDLGLRLMEAVGFDFTRGRLDISLHPFCGGATDDVRITTRYDAADFGRALMGVLHETGHALYEQGRPAAWRNQPVGAARGMSLHESQSLIVEMQACRSRDFFTFLAPLLQSAFGRSGPEWSPENLHALNIRVAPGFIRVDADEATYPAHILLRYRLETAMIAGDLAVRDLPGAFNDGLRDLLGLTVPDDRVGCLQDIHWPSGAFGYFPTYTLGALAAAQLFRAARSAEPALPDRLAQGDFGPLRDWLRTNVHAVGSLLDTDALLTRATGTPLGTEAFRAHLEARYLGGSGA</sequence>
<feature type="binding site" evidence="2">
    <location>
        <position position="267"/>
    </location>
    <ligand>
        <name>Zn(2+)</name>
        <dbReference type="ChEBI" id="CHEBI:29105"/>
        <note>catalytic</note>
    </ligand>
</feature>
<dbReference type="KEGG" id="mor:MOC_0904"/>
<dbReference type="RefSeq" id="WP_043755832.1">
    <property type="nucleotide sequence ID" value="NZ_CP003811.1"/>
</dbReference>
<keyword evidence="1 2" id="KW-0479">Metal-binding</keyword>
<dbReference type="AlphaFoldDB" id="A0A089Q241"/>
<dbReference type="GO" id="GO:0006508">
    <property type="term" value="P:proteolysis"/>
    <property type="evidence" value="ECO:0007669"/>
    <property type="project" value="UniProtKB-UniRule"/>
</dbReference>
<evidence type="ECO:0000313" key="4">
    <source>
        <dbReference type="EMBL" id="AIQ88659.1"/>
    </source>
</evidence>
<dbReference type="STRING" id="693986.MOC_0904"/>
<dbReference type="PIRSF" id="PIRSF006615">
    <property type="entry name" value="Zn_crbxpep_Taq"/>
    <property type="match status" value="1"/>
</dbReference>